<comment type="caution">
    <text evidence="1">The sequence shown here is derived from an EMBL/GenBank/DDBJ whole genome shotgun (WGS) entry which is preliminary data.</text>
</comment>
<gene>
    <name evidence="1" type="ORF">LCGC14_0746940</name>
</gene>
<sequence length="181" mass="20246">MTILTATELRTHIETDLADAALNRLAAAAEQLIIREAGDTAALTEIFNEEGFPQGRERTLFLARTTSSITSIKERDTYDGTQTTLSADDYRQEGGRKLVRLTDGTNSRSLWAPHTEVIYVPATDSNIRELVQINLVTLANMYIGAKQEQEGDFDFEHLDFAPETRKILSLLNNSNNRMLVV</sequence>
<name>A0A0F9TC77_9ZZZZ</name>
<protein>
    <recommendedName>
        <fullName evidence="2">Phage gp6-like head-tail connector protein</fullName>
    </recommendedName>
</protein>
<dbReference type="AlphaFoldDB" id="A0A0F9TC77"/>
<evidence type="ECO:0000313" key="1">
    <source>
        <dbReference type="EMBL" id="KKN39098.1"/>
    </source>
</evidence>
<reference evidence="1" key="1">
    <citation type="journal article" date="2015" name="Nature">
        <title>Complex archaea that bridge the gap between prokaryotes and eukaryotes.</title>
        <authorList>
            <person name="Spang A."/>
            <person name="Saw J.H."/>
            <person name="Jorgensen S.L."/>
            <person name="Zaremba-Niedzwiedzka K."/>
            <person name="Martijn J."/>
            <person name="Lind A.E."/>
            <person name="van Eijk R."/>
            <person name="Schleper C."/>
            <person name="Guy L."/>
            <person name="Ettema T.J."/>
        </authorList>
    </citation>
    <scope>NUCLEOTIDE SEQUENCE</scope>
</reference>
<accession>A0A0F9TC77</accession>
<organism evidence="1">
    <name type="scientific">marine sediment metagenome</name>
    <dbReference type="NCBI Taxonomy" id="412755"/>
    <lineage>
        <taxon>unclassified sequences</taxon>
        <taxon>metagenomes</taxon>
        <taxon>ecological metagenomes</taxon>
    </lineage>
</organism>
<dbReference type="EMBL" id="LAZR01001783">
    <property type="protein sequence ID" value="KKN39098.1"/>
    <property type="molecule type" value="Genomic_DNA"/>
</dbReference>
<evidence type="ECO:0008006" key="2">
    <source>
        <dbReference type="Google" id="ProtNLM"/>
    </source>
</evidence>
<proteinExistence type="predicted"/>